<dbReference type="KEGG" id="aarg:Aargi30884_09430"/>
<feature type="binding site" evidence="11">
    <location>
        <position position="13"/>
    </location>
    <ligand>
        <name>ATP</name>
        <dbReference type="ChEBI" id="CHEBI:30616"/>
    </ligand>
</feature>
<feature type="domain" description="Carbohydrate kinase FGGY N-terminal" evidence="13">
    <location>
        <begin position="4"/>
        <end position="249"/>
    </location>
</feature>
<feature type="binding site" evidence="11">
    <location>
        <position position="412"/>
    </location>
    <ligand>
        <name>ADP</name>
        <dbReference type="ChEBI" id="CHEBI:456216"/>
    </ligand>
</feature>
<accession>A0A6N4TGC3</accession>
<keyword evidence="6 11" id="KW-0319">Glycerol metabolism</keyword>
<dbReference type="HAMAP" id="MF_00186">
    <property type="entry name" value="Glycerol_kin"/>
    <property type="match status" value="1"/>
</dbReference>
<feature type="binding site" evidence="11">
    <location>
        <position position="134"/>
    </location>
    <ligand>
        <name>glycerol</name>
        <dbReference type="ChEBI" id="CHEBI:17754"/>
    </ligand>
</feature>
<evidence type="ECO:0000256" key="11">
    <source>
        <dbReference type="HAMAP-Rule" id="MF_00186"/>
    </source>
</evidence>
<dbReference type="PANTHER" id="PTHR10196:SF69">
    <property type="entry name" value="GLYCEROL KINASE"/>
    <property type="match status" value="1"/>
</dbReference>
<feature type="binding site" evidence="11">
    <location>
        <position position="311"/>
    </location>
    <ligand>
        <name>ATP</name>
        <dbReference type="ChEBI" id="CHEBI:30616"/>
    </ligand>
</feature>
<evidence type="ECO:0000256" key="2">
    <source>
        <dbReference type="ARBA" id="ARBA00009156"/>
    </source>
</evidence>
<dbReference type="InterPro" id="IPR018484">
    <property type="entry name" value="FGGY_N"/>
</dbReference>
<evidence type="ECO:0000256" key="1">
    <source>
        <dbReference type="ARBA" id="ARBA00005190"/>
    </source>
</evidence>
<evidence type="ECO:0000313" key="15">
    <source>
        <dbReference type="EMBL" id="BBK22040.1"/>
    </source>
</evidence>
<feature type="binding site" evidence="11">
    <location>
        <position position="408"/>
    </location>
    <ligand>
        <name>ADP</name>
        <dbReference type="ChEBI" id="CHEBI:456216"/>
    </ligand>
</feature>
<feature type="binding site" evidence="11">
    <location>
        <position position="408"/>
    </location>
    <ligand>
        <name>ATP</name>
        <dbReference type="ChEBI" id="CHEBI:30616"/>
    </ligand>
</feature>
<evidence type="ECO:0000256" key="7">
    <source>
        <dbReference type="ARBA" id="ARBA00022840"/>
    </source>
</evidence>
<organism evidence="15 16">
    <name type="scientific">Amedibacterium intestinale</name>
    <dbReference type="NCBI Taxonomy" id="2583452"/>
    <lineage>
        <taxon>Bacteria</taxon>
        <taxon>Bacillati</taxon>
        <taxon>Bacillota</taxon>
        <taxon>Erysipelotrichia</taxon>
        <taxon>Erysipelotrichales</taxon>
        <taxon>Erysipelotrichaceae</taxon>
        <taxon>Amedibacterium</taxon>
    </lineage>
</organism>
<sequence length="493" mass="55247">MKKYIMAIDQGTTSTRAILFDHDSNMVGIAQKEIENYYPHPGWVEQNANDVWASTVGVMFEVLAKTGVKEEELAAIGITNQRETTVVWDKKSGQPIYFAIVWQSRQSNSYCEKFKQEGKEEWIKEKCGLLLDPYFSASKIRWILDHVEGAQEKAERGELLFGTMDSWLLWKLTQGECHMSDVSNVSRTMLMNLDTLQYDEELLKLWNIPKCMLPEIVDSSKIFGHVKGLFAQPIPIASMIGDQQAALFGQTCFEAGSVKNTYGTGCFLLMNTKNKRIHSKHGLLTCAGWSIQGECTYVLEGSVFIAGAVIQWLRDNLQIISDSSESEKMAVHCEDNGGVVFVPSFTGLGAPYWKPDVKGAVFGLTRGTSKEQIVRAALESLAYQTNDVLCAMQEDSNMQIEKLQVDGGASANSFLLQFQSDITKTQVIRPVIFETTALGAAYLAGLACGFWKNQEEIRKYFQVSACFTPKMDTQTRETNLTKWKKAIHAVLQF</sequence>
<dbReference type="GO" id="GO:0004370">
    <property type="term" value="F:glycerol kinase activity"/>
    <property type="evidence" value="ECO:0007669"/>
    <property type="project" value="UniProtKB-UniRule"/>
</dbReference>
<dbReference type="GO" id="GO:0005829">
    <property type="term" value="C:cytosol"/>
    <property type="evidence" value="ECO:0007669"/>
    <property type="project" value="UniProtKB-ARBA"/>
</dbReference>
<comment type="similarity">
    <text evidence="2 11 12">Belongs to the FGGY kinase family.</text>
</comment>
<comment type="activity regulation">
    <text evidence="11">Activated by phosphorylation and inhibited by fructose 1,6-bisphosphate (FBP).</text>
</comment>
<feature type="binding site" evidence="11">
    <location>
        <position position="307"/>
    </location>
    <ligand>
        <name>ATP</name>
        <dbReference type="ChEBI" id="CHEBI:30616"/>
    </ligand>
</feature>
<dbReference type="NCBIfam" id="TIGR01311">
    <property type="entry name" value="glycerol_kin"/>
    <property type="match status" value="1"/>
</dbReference>
<evidence type="ECO:0000259" key="13">
    <source>
        <dbReference type="Pfam" id="PF00370"/>
    </source>
</evidence>
<dbReference type="RefSeq" id="WP_118277445.1">
    <property type="nucleotide sequence ID" value="NZ_AP019695.1"/>
</dbReference>
<feature type="binding site" evidence="11">
    <location>
        <position position="134"/>
    </location>
    <ligand>
        <name>sn-glycerol 3-phosphate</name>
        <dbReference type="ChEBI" id="CHEBI:57597"/>
    </ligand>
</feature>
<keyword evidence="5 11" id="KW-0418">Kinase</keyword>
<feature type="binding site" evidence="11">
    <location>
        <position position="242"/>
    </location>
    <ligand>
        <name>glycerol</name>
        <dbReference type="ChEBI" id="CHEBI:17754"/>
    </ligand>
</feature>
<dbReference type="SUPFAM" id="SSF53067">
    <property type="entry name" value="Actin-like ATPase domain"/>
    <property type="match status" value="2"/>
</dbReference>
<evidence type="ECO:0000256" key="9">
    <source>
        <dbReference type="ARBA" id="ARBA00054633"/>
    </source>
</evidence>
<dbReference type="InterPro" id="IPR018483">
    <property type="entry name" value="Carb_kinase_FGGY_CS"/>
</dbReference>
<reference evidence="16" key="1">
    <citation type="submission" date="2019-05" db="EMBL/GenBank/DDBJ databases">
        <title>Complete genome sequencing of Absiella argi strain JCM 30884.</title>
        <authorList>
            <person name="Sakamoto M."/>
            <person name="Murakami T."/>
            <person name="Mori H."/>
        </authorList>
    </citation>
    <scope>NUCLEOTIDE SEQUENCE [LARGE SCALE GENOMIC DNA]</scope>
    <source>
        <strain evidence="16">JCM 30884</strain>
    </source>
</reference>
<comment type="function">
    <text evidence="9 11">Key enzyme in the regulation of glycerol uptake and metabolism. Catalyzes the phosphorylation of glycerol to yield sn-glycerol 3-phosphate.</text>
</comment>
<dbReference type="GO" id="GO:0005524">
    <property type="term" value="F:ATP binding"/>
    <property type="evidence" value="ECO:0007669"/>
    <property type="project" value="UniProtKB-UniRule"/>
</dbReference>
<feature type="binding site" evidence="11">
    <location>
        <position position="82"/>
    </location>
    <ligand>
        <name>glycerol</name>
        <dbReference type="ChEBI" id="CHEBI:17754"/>
    </ligand>
</feature>
<keyword evidence="4 11" id="KW-0547">Nucleotide-binding</keyword>
<feature type="binding site" evidence="11">
    <location>
        <position position="12"/>
    </location>
    <ligand>
        <name>sn-glycerol 3-phosphate</name>
        <dbReference type="ChEBI" id="CHEBI:57597"/>
    </ligand>
</feature>
<name>A0A6N4TGC3_9FIRM</name>
<dbReference type="GO" id="GO:0019563">
    <property type="term" value="P:glycerol catabolic process"/>
    <property type="evidence" value="ECO:0007669"/>
    <property type="project" value="UniProtKB-UniRule"/>
</dbReference>
<evidence type="ECO:0000259" key="14">
    <source>
        <dbReference type="Pfam" id="PF02782"/>
    </source>
</evidence>
<dbReference type="UniPathway" id="UPA00618">
    <property type="reaction ID" value="UER00672"/>
</dbReference>
<evidence type="ECO:0000256" key="6">
    <source>
        <dbReference type="ARBA" id="ARBA00022798"/>
    </source>
</evidence>
<dbReference type="EMBL" id="AP019695">
    <property type="protein sequence ID" value="BBK22040.1"/>
    <property type="molecule type" value="Genomic_DNA"/>
</dbReference>
<feature type="binding site" evidence="11">
    <location>
        <position position="83"/>
    </location>
    <ligand>
        <name>glycerol</name>
        <dbReference type="ChEBI" id="CHEBI:17754"/>
    </ligand>
</feature>
<feature type="binding site" evidence="11">
    <location>
        <position position="83"/>
    </location>
    <ligand>
        <name>sn-glycerol 3-phosphate</name>
        <dbReference type="ChEBI" id="CHEBI:57597"/>
    </ligand>
</feature>
<dbReference type="Gene3D" id="3.30.420.40">
    <property type="match status" value="2"/>
</dbReference>
<evidence type="ECO:0000256" key="3">
    <source>
        <dbReference type="ARBA" id="ARBA00022679"/>
    </source>
</evidence>
<feature type="binding site" evidence="11">
    <location>
        <position position="264"/>
    </location>
    <ligand>
        <name>ADP</name>
        <dbReference type="ChEBI" id="CHEBI:456216"/>
    </ligand>
</feature>
<feature type="binding site" evidence="11">
    <location>
        <position position="307"/>
    </location>
    <ligand>
        <name>ADP</name>
        <dbReference type="ChEBI" id="CHEBI:456216"/>
    </ligand>
</feature>
<dbReference type="InterPro" id="IPR043129">
    <property type="entry name" value="ATPase_NBD"/>
</dbReference>
<dbReference type="AlphaFoldDB" id="A0A6N4TGC3"/>
<evidence type="ECO:0000256" key="10">
    <source>
        <dbReference type="ARBA" id="ARBA00063665"/>
    </source>
</evidence>
<dbReference type="Pfam" id="PF02782">
    <property type="entry name" value="FGGY_C"/>
    <property type="match status" value="1"/>
</dbReference>
<evidence type="ECO:0000313" key="16">
    <source>
        <dbReference type="Proteomes" id="UP000464754"/>
    </source>
</evidence>
<dbReference type="NCBIfam" id="NF000756">
    <property type="entry name" value="PRK00047.1"/>
    <property type="match status" value="1"/>
</dbReference>
<dbReference type="FunFam" id="3.30.420.40:FF:000007">
    <property type="entry name" value="Glycerol kinase"/>
    <property type="match status" value="1"/>
</dbReference>
<feature type="binding site" evidence="11">
    <location>
        <position position="264"/>
    </location>
    <ligand>
        <name>ATP</name>
        <dbReference type="ChEBI" id="CHEBI:30616"/>
    </ligand>
</feature>
<dbReference type="PIRSF" id="PIRSF000538">
    <property type="entry name" value="GlpK"/>
    <property type="match status" value="1"/>
</dbReference>
<comment type="catalytic activity">
    <reaction evidence="8 11">
        <text>glycerol + ATP = sn-glycerol 3-phosphate + ADP + H(+)</text>
        <dbReference type="Rhea" id="RHEA:21644"/>
        <dbReference type="ChEBI" id="CHEBI:15378"/>
        <dbReference type="ChEBI" id="CHEBI:17754"/>
        <dbReference type="ChEBI" id="CHEBI:30616"/>
        <dbReference type="ChEBI" id="CHEBI:57597"/>
        <dbReference type="ChEBI" id="CHEBI:456216"/>
        <dbReference type="EC" id="2.7.1.30"/>
    </reaction>
</comment>
<dbReference type="EC" id="2.7.1.30" evidence="11"/>
<feature type="binding site" evidence="11">
    <location>
        <position position="16"/>
    </location>
    <ligand>
        <name>ADP</name>
        <dbReference type="ChEBI" id="CHEBI:456216"/>
    </ligand>
</feature>
<dbReference type="FunFam" id="3.30.420.40:FF:000008">
    <property type="entry name" value="Glycerol kinase"/>
    <property type="match status" value="1"/>
</dbReference>
<proteinExistence type="inferred from homology"/>
<dbReference type="InterPro" id="IPR005999">
    <property type="entry name" value="Glycerol_kin"/>
</dbReference>
<dbReference type="InterPro" id="IPR018485">
    <property type="entry name" value="FGGY_C"/>
</dbReference>
<dbReference type="PANTHER" id="PTHR10196">
    <property type="entry name" value="SUGAR KINASE"/>
    <property type="match status" value="1"/>
</dbReference>
<gene>
    <name evidence="11 15" type="primary">glpK</name>
    <name evidence="15" type="ORF">Aargi30884_09430</name>
</gene>
<feature type="binding site" evidence="11">
    <location>
        <position position="12"/>
    </location>
    <ligand>
        <name>ATP</name>
        <dbReference type="ChEBI" id="CHEBI:30616"/>
    </ligand>
</feature>
<feature type="binding site" evidence="11">
    <location>
        <position position="243"/>
    </location>
    <ligand>
        <name>glycerol</name>
        <dbReference type="ChEBI" id="CHEBI:17754"/>
    </ligand>
</feature>
<comment type="pathway">
    <text evidence="1 11">Polyol metabolism; glycerol degradation via glycerol kinase pathway; sn-glycerol 3-phosphate from glycerol: step 1/1.</text>
</comment>
<protein>
    <recommendedName>
        <fullName evidence="11">Glycerol kinase</fullName>
        <ecNumber evidence="11">2.7.1.30</ecNumber>
    </recommendedName>
    <alternativeName>
        <fullName evidence="11">ATP:glycerol 3-phosphotransferase</fullName>
    </alternativeName>
    <alternativeName>
        <fullName evidence="11">Glycerokinase</fullName>
        <shortName evidence="11">GK</shortName>
    </alternativeName>
</protein>
<evidence type="ECO:0000256" key="4">
    <source>
        <dbReference type="ARBA" id="ARBA00022741"/>
    </source>
</evidence>
<dbReference type="PROSITE" id="PS00933">
    <property type="entry name" value="FGGY_KINASES_1"/>
    <property type="match status" value="1"/>
</dbReference>
<feature type="binding site" evidence="11">
    <location>
        <position position="242"/>
    </location>
    <ligand>
        <name>sn-glycerol 3-phosphate</name>
        <dbReference type="ChEBI" id="CHEBI:57597"/>
    </ligand>
</feature>
<evidence type="ECO:0000256" key="12">
    <source>
        <dbReference type="RuleBase" id="RU003733"/>
    </source>
</evidence>
<keyword evidence="7 11" id="KW-0067">ATP-binding</keyword>
<keyword evidence="3 11" id="KW-0808">Transferase</keyword>
<dbReference type="Pfam" id="PF00370">
    <property type="entry name" value="FGGY_N"/>
    <property type="match status" value="1"/>
</dbReference>
<comment type="subunit">
    <text evidence="10 11">Homotetramer and homodimer (in equilibrium).</text>
</comment>
<feature type="domain" description="Carbohydrate kinase FGGY C-terminal" evidence="14">
    <location>
        <begin position="259"/>
        <end position="447"/>
    </location>
</feature>
<evidence type="ECO:0000256" key="5">
    <source>
        <dbReference type="ARBA" id="ARBA00022777"/>
    </source>
</evidence>
<keyword evidence="16" id="KW-1185">Reference proteome</keyword>
<evidence type="ECO:0000256" key="8">
    <source>
        <dbReference type="ARBA" id="ARBA00052101"/>
    </source>
</evidence>
<feature type="binding site" evidence="11">
    <location>
        <position position="82"/>
    </location>
    <ligand>
        <name>sn-glycerol 3-phosphate</name>
        <dbReference type="ChEBI" id="CHEBI:57597"/>
    </ligand>
</feature>
<feature type="binding site" evidence="11">
    <location>
        <position position="14"/>
    </location>
    <ligand>
        <name>ATP</name>
        <dbReference type="ChEBI" id="CHEBI:30616"/>
    </ligand>
</feature>
<dbReference type="GO" id="GO:0006072">
    <property type="term" value="P:glycerol-3-phosphate metabolic process"/>
    <property type="evidence" value="ECO:0007669"/>
    <property type="project" value="InterPro"/>
</dbReference>
<dbReference type="CDD" id="cd07786">
    <property type="entry name" value="FGGY_EcGK_like"/>
    <property type="match status" value="1"/>
</dbReference>
<dbReference type="PROSITE" id="PS00445">
    <property type="entry name" value="FGGY_KINASES_2"/>
    <property type="match status" value="1"/>
</dbReference>
<dbReference type="Proteomes" id="UP000464754">
    <property type="component" value="Chromosome"/>
</dbReference>
<feature type="binding site" evidence="11">
    <location>
        <position position="12"/>
    </location>
    <ligand>
        <name>ADP</name>
        <dbReference type="ChEBI" id="CHEBI:456216"/>
    </ligand>
</feature>
<dbReference type="InterPro" id="IPR000577">
    <property type="entry name" value="Carb_kinase_FGGY"/>
</dbReference>